<dbReference type="InterPro" id="IPR048966">
    <property type="entry name" value="Aquarius_b-barrel"/>
</dbReference>
<evidence type="ECO:0000313" key="5">
    <source>
        <dbReference type="EMBL" id="OLY78594.1"/>
    </source>
</evidence>
<dbReference type="FunFam" id="3.40.50.300:FF:002863">
    <property type="entry name" value="Pre-mRNA-splicing factor cwf11"/>
    <property type="match status" value="1"/>
</dbReference>
<comment type="caution">
    <text evidence="5">The sequence shown here is derived from an EMBL/GenBank/DDBJ whole genome shotgun (WGS) entry which is preliminary data.</text>
</comment>
<dbReference type="PANTHER" id="PTHR10887">
    <property type="entry name" value="DNA2/NAM7 HELICASE FAMILY"/>
    <property type="match status" value="1"/>
</dbReference>
<accession>A0A1R0GNX9</accession>
<dbReference type="GO" id="GO:0003729">
    <property type="term" value="F:mRNA binding"/>
    <property type="evidence" value="ECO:0007669"/>
    <property type="project" value="TreeGrafter"/>
</dbReference>
<dbReference type="CDD" id="cd17935">
    <property type="entry name" value="EEXXQc_AQR"/>
    <property type="match status" value="1"/>
</dbReference>
<feature type="transmembrane region" description="Helical" evidence="1">
    <location>
        <begin position="12"/>
        <end position="32"/>
    </location>
</feature>
<evidence type="ECO:0000259" key="4">
    <source>
        <dbReference type="Pfam" id="PF21143"/>
    </source>
</evidence>
<dbReference type="PANTHER" id="PTHR10887:SF5">
    <property type="entry name" value="RNA HELICASE AQUARIUS"/>
    <property type="match status" value="1"/>
</dbReference>
<feature type="domain" description="DNA2/NAM7 helicase-like C-terminal" evidence="3">
    <location>
        <begin position="818"/>
        <end position="1008"/>
    </location>
</feature>
<dbReference type="InterPro" id="IPR027417">
    <property type="entry name" value="P-loop_NTPase"/>
</dbReference>
<feature type="domain" description="RNA helicase aquarius beta-barrel" evidence="4">
    <location>
        <begin position="213"/>
        <end position="369"/>
    </location>
</feature>
<evidence type="ECO:0000259" key="3">
    <source>
        <dbReference type="Pfam" id="PF13087"/>
    </source>
</evidence>
<dbReference type="OrthoDB" id="1879at2759"/>
<dbReference type="GO" id="GO:0004386">
    <property type="term" value="F:helicase activity"/>
    <property type="evidence" value="ECO:0007669"/>
    <property type="project" value="InterPro"/>
</dbReference>
<feature type="domain" description="DNA2/NAM7 helicase helicase" evidence="2">
    <location>
        <begin position="507"/>
        <end position="809"/>
    </location>
</feature>
<dbReference type="Gene3D" id="3.40.50.300">
    <property type="entry name" value="P-loop containing nucleotide triphosphate hydrolases"/>
    <property type="match status" value="2"/>
</dbReference>
<keyword evidence="1" id="KW-0472">Membrane</keyword>
<protein>
    <submittedName>
        <fullName evidence="5">Intron-binding protein aquarius</fullName>
    </submittedName>
</protein>
<proteinExistence type="predicted"/>
<dbReference type="GO" id="GO:0071013">
    <property type="term" value="C:catalytic step 2 spliceosome"/>
    <property type="evidence" value="ECO:0007669"/>
    <property type="project" value="TreeGrafter"/>
</dbReference>
<dbReference type="InterPro" id="IPR045055">
    <property type="entry name" value="DNA2/NAM7-like"/>
</dbReference>
<evidence type="ECO:0000313" key="6">
    <source>
        <dbReference type="Proteomes" id="UP000187455"/>
    </source>
</evidence>
<keyword evidence="6" id="KW-1185">Reference proteome</keyword>
<dbReference type="Pfam" id="PF21143">
    <property type="entry name" value="Aquarius_N_2nd"/>
    <property type="match status" value="1"/>
</dbReference>
<dbReference type="EMBL" id="LSSL01005998">
    <property type="protein sequence ID" value="OLY78594.1"/>
    <property type="molecule type" value="Genomic_DNA"/>
</dbReference>
<keyword evidence="1" id="KW-1133">Transmembrane helix</keyword>
<gene>
    <name evidence="5" type="ORF">AYI68_g7352</name>
</gene>
<dbReference type="Pfam" id="PF13087">
    <property type="entry name" value="AAA_12"/>
    <property type="match status" value="1"/>
</dbReference>
<dbReference type="CDD" id="cd18808">
    <property type="entry name" value="SF1_C_Upf1"/>
    <property type="match status" value="1"/>
</dbReference>
<keyword evidence="1" id="KW-0812">Transmembrane</keyword>
<dbReference type="STRING" id="133383.A0A1R0GNX9"/>
<organism evidence="5 6">
    <name type="scientific">Smittium mucronatum</name>
    <dbReference type="NCBI Taxonomy" id="133383"/>
    <lineage>
        <taxon>Eukaryota</taxon>
        <taxon>Fungi</taxon>
        <taxon>Fungi incertae sedis</taxon>
        <taxon>Zoopagomycota</taxon>
        <taxon>Kickxellomycotina</taxon>
        <taxon>Harpellomycetes</taxon>
        <taxon>Harpellales</taxon>
        <taxon>Legeriomycetaceae</taxon>
        <taxon>Smittium</taxon>
    </lineage>
</organism>
<dbReference type="AlphaFoldDB" id="A0A1R0GNX9"/>
<sequence length="1079" mass="123717">MLNLKNFYSSRLLYFPILLTTLLKFFIHYLLIQLKLHNLSAHNPIFREFSILSLSKLSSEEFLTSRLSRLSREDVFLLSSLILSPDSPHCLTDDTSYEEHNYNFKLYVLKDYFLPSTMSLKEIKYRPLYPIESRIFDSYLDSNTSDKIQKSIFQSPLAIPKLNMQFLTMHDYLLRNFDLYFFESTYQIKLDIEDSIRYLDPQIVDDSAGYGQPTGEIVFSGWSRMACPIKDLEITQISRPKVGDHFPSSVHASINLDLEQFTNNIRSEWESSVKPLDVLFLISVRAPKNDSNSNPSKYSVVVRGCQIDALIGKDGRPLDDYEKYSSQDNNLPDFKVDSFRVSLDPIQYQNDVTSGLESIYSTFNIILRRKSKENNFKSVLSTIRNLIEYDISVPKWFRNIFLGFGDPKSSSSKVDLNNLSGSMEFYDTFIDIEHVISTFPYATITTEKGFSPCRKNQSFILNFINDSSVDDSKISNKVIEVSLKELPIAGPYPSNVPLRNQIRFTPTQIQAIASAQKDGLTLIVGPPGTGKTDVAVQIISNLYHCYPSQRILLITHSNQALNQLFDKILSLDIDQRHLLRLGHGEEDLNSLETFTKVGRVDSFLLRRSYLLEKVSKLAEGLGVTGDVGYTCETANYFFISQILTRWNIFVSNIESHKHESVNHLDSFTKLFPFGIFFSDAPKPLFTEDMTFQNLFEVSMGCFRYIKSIFDELNSMRPFELLRSSYDRSNYLLLHEAKIVAMTCTHAALKRSEFARLGFDYDSVIIEEAAQILEIESLIPLVLNSNTKDSKLKRVIMIGDHNQLPPVVKNDLLKNSCNMEQSMFTRLIRLGVPTIGLDMQGRSRPNIANLFRWAYHKLGDLEKISVNPEYKTSNSGFAYNYQAIDVNTTSGKGESEPNPHFYQNLGEAEYAVAIYQYMRLIGYPKESICVLTTYNGQRSLLMDVFNLRCGSVEAFGVPKISTVDQYQGMQSDYVILSLVRTKHVGHIRDYRRLIVAMSRARLGLYILCHYSLFKECPEIKPVFELLGKRSLLLRTVEDEHFPTDRDIEFVEKTDSSNIREFGDLIEFGNYVFEKANSYLS</sequence>
<dbReference type="InterPro" id="IPR047187">
    <property type="entry name" value="SF1_C_Upf1"/>
</dbReference>
<reference evidence="5 6" key="1">
    <citation type="journal article" date="2016" name="Mol. Biol. Evol.">
        <title>Genome-Wide Survey of Gut Fungi (Harpellales) Reveals the First Horizontally Transferred Ubiquitin Gene from a Mosquito Host.</title>
        <authorList>
            <person name="Wang Y."/>
            <person name="White M.M."/>
            <person name="Kvist S."/>
            <person name="Moncalvo J.M."/>
        </authorList>
    </citation>
    <scope>NUCLEOTIDE SEQUENCE [LARGE SCALE GENOMIC DNA]</scope>
    <source>
        <strain evidence="5 6">ALG-7-W6</strain>
    </source>
</reference>
<dbReference type="InterPro" id="IPR041677">
    <property type="entry name" value="DNA2/NAM7_AAA_11"/>
</dbReference>
<evidence type="ECO:0000259" key="2">
    <source>
        <dbReference type="Pfam" id="PF13086"/>
    </source>
</evidence>
<name>A0A1R0GNX9_9FUNG</name>
<dbReference type="SUPFAM" id="SSF52540">
    <property type="entry name" value="P-loop containing nucleoside triphosphate hydrolases"/>
    <property type="match status" value="1"/>
</dbReference>
<dbReference type="InterPro" id="IPR041679">
    <property type="entry name" value="DNA2/NAM7-like_C"/>
</dbReference>
<dbReference type="Pfam" id="PF13086">
    <property type="entry name" value="AAA_11"/>
    <property type="match status" value="1"/>
</dbReference>
<evidence type="ECO:0000256" key="1">
    <source>
        <dbReference type="SAM" id="Phobius"/>
    </source>
</evidence>
<dbReference type="Proteomes" id="UP000187455">
    <property type="component" value="Unassembled WGS sequence"/>
</dbReference>